<protein>
    <submittedName>
        <fullName evidence="4">Protein KRI1 homolog</fullName>
    </submittedName>
</protein>
<accession>A0A0N5CCB2</accession>
<organism evidence="3 4">
    <name type="scientific">Strongyloides papillosus</name>
    <name type="common">Intestinal threadworm</name>
    <dbReference type="NCBI Taxonomy" id="174720"/>
    <lineage>
        <taxon>Eukaryota</taxon>
        <taxon>Metazoa</taxon>
        <taxon>Ecdysozoa</taxon>
        <taxon>Nematoda</taxon>
        <taxon>Chromadorea</taxon>
        <taxon>Rhabditida</taxon>
        <taxon>Tylenchina</taxon>
        <taxon>Panagrolaimomorpha</taxon>
        <taxon>Strongyloidoidea</taxon>
        <taxon>Strongyloididae</taxon>
        <taxon>Strongyloides</taxon>
    </lineage>
</organism>
<evidence type="ECO:0000313" key="4">
    <source>
        <dbReference type="WBParaSite" id="SPAL_0001552100.1"/>
    </source>
</evidence>
<proteinExistence type="predicted"/>
<sequence>MNSNQNVHKGKVTALFELQVEMSKMKDEAKKVKKCPQYVSGGFSLKKRPHESKGSTRREKVDEEEEEIEEKRRKSYTAMEEKTKRYNEIKKNCIYDEELLVQPDDYDFPERNCSERNDEESGDLLSQDTLEENFNHEDLYRDYGPCNYTFSADEMLKKVQQDNLRQLSKETLGAREKAKELSYQRLKETYQRVIKAYERRNRPIISFEEYVAENTHYYTFKKDNDLEDHTLSDDSTEGNIERSKIRRRREWDIGKDLIYH</sequence>
<dbReference type="Proteomes" id="UP000046392">
    <property type="component" value="Unplaced"/>
</dbReference>
<feature type="compositionally biased region" description="Basic and acidic residues" evidence="2">
    <location>
        <begin position="51"/>
        <end position="61"/>
    </location>
</feature>
<name>A0A0N5CCB2_STREA</name>
<keyword evidence="1" id="KW-0175">Coiled coil</keyword>
<evidence type="ECO:0000313" key="3">
    <source>
        <dbReference type="Proteomes" id="UP000046392"/>
    </source>
</evidence>
<dbReference type="InterPro" id="IPR025066">
    <property type="entry name" value="CCDC174-like"/>
</dbReference>
<evidence type="ECO:0000256" key="1">
    <source>
        <dbReference type="ARBA" id="ARBA00023054"/>
    </source>
</evidence>
<evidence type="ECO:0000256" key="2">
    <source>
        <dbReference type="SAM" id="MobiDB-lite"/>
    </source>
</evidence>
<dbReference type="PANTHER" id="PTHR15885">
    <property type="entry name" value="COILED-COIL DOMAIN-CONTAINING PROTEIN 174"/>
    <property type="match status" value="1"/>
</dbReference>
<dbReference type="Pfam" id="PF13300">
    <property type="entry name" value="DUF4078"/>
    <property type="match status" value="1"/>
</dbReference>
<dbReference type="GO" id="GO:0005634">
    <property type="term" value="C:nucleus"/>
    <property type="evidence" value="ECO:0007669"/>
    <property type="project" value="TreeGrafter"/>
</dbReference>
<dbReference type="AlphaFoldDB" id="A0A0N5CCB2"/>
<dbReference type="WBParaSite" id="SPAL_0001552100.1">
    <property type="protein sequence ID" value="SPAL_0001552100.1"/>
    <property type="gene ID" value="SPAL_0001552100"/>
</dbReference>
<keyword evidence="3" id="KW-1185">Reference proteome</keyword>
<feature type="region of interest" description="Disordered" evidence="2">
    <location>
        <begin position="40"/>
        <end position="76"/>
    </location>
</feature>
<reference evidence="4" key="1">
    <citation type="submission" date="2017-02" db="UniProtKB">
        <authorList>
            <consortium name="WormBaseParasite"/>
        </authorList>
    </citation>
    <scope>IDENTIFICATION</scope>
</reference>
<dbReference type="PANTHER" id="PTHR15885:SF1">
    <property type="entry name" value="COILED-COIL DOMAIN-CONTAINING PROTEIN 174"/>
    <property type="match status" value="1"/>
</dbReference>